<dbReference type="GO" id="GO:0004526">
    <property type="term" value="F:ribonuclease P activity"/>
    <property type="evidence" value="ECO:0007669"/>
    <property type="project" value="UniProtKB-UniRule"/>
</dbReference>
<gene>
    <name evidence="7 10" type="primary">rnpA</name>
    <name evidence="10" type="ORF">DBZ45_06760</name>
</gene>
<evidence type="ECO:0000256" key="4">
    <source>
        <dbReference type="ARBA" id="ARBA00022759"/>
    </source>
</evidence>
<keyword evidence="6 7" id="KW-0694">RNA-binding</keyword>
<keyword evidence="3 7" id="KW-0540">Nuclease</keyword>
<dbReference type="Pfam" id="PF00825">
    <property type="entry name" value="Ribonuclease_P"/>
    <property type="match status" value="1"/>
</dbReference>
<protein>
    <recommendedName>
        <fullName evidence="7 8">Ribonuclease P protein component</fullName>
        <shortName evidence="7">RNase P protein</shortName>
        <shortName evidence="7">RNaseP protein</shortName>
        <ecNumber evidence="7 8">3.1.26.5</ecNumber>
    </recommendedName>
    <alternativeName>
        <fullName evidence="7">Protein C5</fullName>
    </alternativeName>
</protein>
<dbReference type="OrthoDB" id="196964at2"/>
<dbReference type="Proteomes" id="UP000249166">
    <property type="component" value="Unassembled WGS sequence"/>
</dbReference>
<keyword evidence="5 7" id="KW-0378">Hydrolase</keyword>
<dbReference type="InterPro" id="IPR000100">
    <property type="entry name" value="RNase_P"/>
</dbReference>
<name>A0A328HHV5_ARTGO</name>
<dbReference type="SUPFAM" id="SSF54211">
    <property type="entry name" value="Ribosomal protein S5 domain 2-like"/>
    <property type="match status" value="1"/>
</dbReference>
<evidence type="ECO:0000313" key="11">
    <source>
        <dbReference type="Proteomes" id="UP000249166"/>
    </source>
</evidence>
<evidence type="ECO:0000256" key="2">
    <source>
        <dbReference type="ARBA" id="ARBA00022694"/>
    </source>
</evidence>
<evidence type="ECO:0000313" key="10">
    <source>
        <dbReference type="EMBL" id="RAM38186.1"/>
    </source>
</evidence>
<feature type="region of interest" description="Disordered" evidence="9">
    <location>
        <begin position="116"/>
        <end position="141"/>
    </location>
</feature>
<dbReference type="PANTHER" id="PTHR33992">
    <property type="entry name" value="RIBONUCLEASE P PROTEIN COMPONENT"/>
    <property type="match status" value="1"/>
</dbReference>
<dbReference type="InterPro" id="IPR020568">
    <property type="entry name" value="Ribosomal_Su5_D2-typ_SF"/>
</dbReference>
<evidence type="ECO:0000256" key="9">
    <source>
        <dbReference type="SAM" id="MobiDB-lite"/>
    </source>
</evidence>
<evidence type="ECO:0000256" key="7">
    <source>
        <dbReference type="HAMAP-Rule" id="MF_00227"/>
    </source>
</evidence>
<dbReference type="PANTHER" id="PTHR33992:SF1">
    <property type="entry name" value="RIBONUCLEASE P PROTEIN COMPONENT"/>
    <property type="match status" value="1"/>
</dbReference>
<dbReference type="InterPro" id="IPR014721">
    <property type="entry name" value="Ribsml_uS5_D2-typ_fold_subgr"/>
</dbReference>
<dbReference type="GO" id="GO:0000049">
    <property type="term" value="F:tRNA binding"/>
    <property type="evidence" value="ECO:0007669"/>
    <property type="project" value="UniProtKB-UniRule"/>
</dbReference>
<comment type="subunit">
    <text evidence="7">Consists of a catalytic RNA component (M1 or rnpB) and a protein subunit.</text>
</comment>
<dbReference type="EC" id="3.1.26.5" evidence="7 8"/>
<proteinExistence type="inferred from homology"/>
<evidence type="ECO:0000256" key="1">
    <source>
        <dbReference type="ARBA" id="ARBA00002663"/>
    </source>
</evidence>
<evidence type="ECO:0000256" key="3">
    <source>
        <dbReference type="ARBA" id="ARBA00022722"/>
    </source>
</evidence>
<evidence type="ECO:0000256" key="6">
    <source>
        <dbReference type="ARBA" id="ARBA00022884"/>
    </source>
</evidence>
<evidence type="ECO:0000256" key="8">
    <source>
        <dbReference type="NCBIfam" id="TIGR00188"/>
    </source>
</evidence>
<evidence type="ECO:0000256" key="5">
    <source>
        <dbReference type="ARBA" id="ARBA00022801"/>
    </source>
</evidence>
<comment type="similarity">
    <text evidence="7">Belongs to the RnpA family.</text>
</comment>
<keyword evidence="2 7" id="KW-0819">tRNA processing</keyword>
<dbReference type="NCBIfam" id="TIGR00188">
    <property type="entry name" value="rnpA"/>
    <property type="match status" value="1"/>
</dbReference>
<dbReference type="AlphaFoldDB" id="A0A328HHV5"/>
<dbReference type="Gene3D" id="3.30.230.10">
    <property type="match status" value="1"/>
</dbReference>
<feature type="compositionally biased region" description="Polar residues" evidence="9">
    <location>
        <begin position="131"/>
        <end position="141"/>
    </location>
</feature>
<reference evidence="10 11" key="1">
    <citation type="submission" date="2018-04" db="EMBL/GenBank/DDBJ databases">
        <title>Bacteria isolated from cave deposits of Manipur.</title>
        <authorList>
            <person name="Sahoo D."/>
            <person name="Sarangthem I."/>
            <person name="Nandeibam J."/>
        </authorList>
    </citation>
    <scope>NUCLEOTIDE SEQUENCE [LARGE SCALE GENOMIC DNA]</scope>
    <source>
        <strain evidence="11">mrc11</strain>
    </source>
</reference>
<accession>A0A328HHV5</accession>
<dbReference type="RefSeq" id="WP_111903157.1">
    <property type="nucleotide sequence ID" value="NZ_QLNP01000063.1"/>
</dbReference>
<comment type="caution">
    <text evidence="10">The sequence shown here is derived from an EMBL/GenBank/DDBJ whole genome shotgun (WGS) entry which is preliminary data.</text>
</comment>
<dbReference type="InterPro" id="IPR020539">
    <property type="entry name" value="RNase_P_CS"/>
</dbReference>
<comment type="catalytic activity">
    <reaction evidence="7">
        <text>Endonucleolytic cleavage of RNA, removing 5'-extranucleotides from tRNA precursor.</text>
        <dbReference type="EC" id="3.1.26.5"/>
    </reaction>
</comment>
<dbReference type="HAMAP" id="MF_00227">
    <property type="entry name" value="RNase_P"/>
    <property type="match status" value="1"/>
</dbReference>
<dbReference type="GO" id="GO:0030677">
    <property type="term" value="C:ribonuclease P complex"/>
    <property type="evidence" value="ECO:0007669"/>
    <property type="project" value="TreeGrafter"/>
</dbReference>
<sequence>MLATRNRLRTSTDFSTTVRSGVRNGRRNVVLYTATIGADEPSRIGFIVSKAVGNAVARNLVKRRLREAGAASLHEYGTGFAIVVRALPASATASWDELLADYNAALANTMRRLAGRHPAVTGTRPAGTRPDGTTQEGTQRA</sequence>
<organism evidence="10 11">
    <name type="scientific">Arthrobacter globiformis</name>
    <dbReference type="NCBI Taxonomy" id="1665"/>
    <lineage>
        <taxon>Bacteria</taxon>
        <taxon>Bacillati</taxon>
        <taxon>Actinomycetota</taxon>
        <taxon>Actinomycetes</taxon>
        <taxon>Micrococcales</taxon>
        <taxon>Micrococcaceae</taxon>
        <taxon>Arthrobacter</taxon>
    </lineage>
</organism>
<dbReference type="GO" id="GO:0001682">
    <property type="term" value="P:tRNA 5'-leader removal"/>
    <property type="evidence" value="ECO:0007669"/>
    <property type="project" value="UniProtKB-UniRule"/>
</dbReference>
<dbReference type="EMBL" id="QLNP01000063">
    <property type="protein sequence ID" value="RAM38186.1"/>
    <property type="molecule type" value="Genomic_DNA"/>
</dbReference>
<dbReference type="GO" id="GO:0042781">
    <property type="term" value="F:3'-tRNA processing endoribonuclease activity"/>
    <property type="evidence" value="ECO:0007669"/>
    <property type="project" value="TreeGrafter"/>
</dbReference>
<comment type="function">
    <text evidence="1 7">RNaseP catalyzes the removal of the 5'-leader sequence from pre-tRNA to produce the mature 5'-terminus. It can also cleave other RNA substrates such as 4.5S RNA. The protein component plays an auxiliary but essential role in vivo by binding to the 5'-leader sequence and broadening the substrate specificity of the ribozyme.</text>
</comment>
<dbReference type="PROSITE" id="PS00648">
    <property type="entry name" value="RIBONUCLEASE_P"/>
    <property type="match status" value="1"/>
</dbReference>
<keyword evidence="4 7" id="KW-0255">Endonuclease</keyword>